<dbReference type="InterPro" id="IPR002711">
    <property type="entry name" value="HNH"/>
</dbReference>
<dbReference type="GO" id="GO:0004519">
    <property type="term" value="F:endonuclease activity"/>
    <property type="evidence" value="ECO:0007669"/>
    <property type="project" value="InterPro"/>
</dbReference>
<reference evidence="3 4" key="1">
    <citation type="journal article" date="2017" name="MBio">
        <title>Type VI secretion-mediated competition in the bee gut microbiome.</title>
        <authorList>
            <person name="Steele M.I."/>
            <person name="Kwong W.K."/>
            <person name="Powell J.E."/>
            <person name="Whiteley M."/>
            <person name="Moran N.A."/>
        </authorList>
    </citation>
    <scope>NUCLEOTIDE SEQUENCE [LARGE SCALE GENOMIC DNA]</scope>
    <source>
        <strain evidence="3 4">Nev3CBA3</strain>
    </source>
</reference>
<dbReference type="InterPro" id="IPR052892">
    <property type="entry name" value="NA-targeting_endonuclease"/>
</dbReference>
<organism evidence="3 4">
    <name type="scientific">Snodgrassella alvi</name>
    <dbReference type="NCBI Taxonomy" id="1196083"/>
    <lineage>
        <taxon>Bacteria</taxon>
        <taxon>Pseudomonadati</taxon>
        <taxon>Pseudomonadota</taxon>
        <taxon>Betaproteobacteria</taxon>
        <taxon>Neisseriales</taxon>
        <taxon>Neisseriaceae</taxon>
        <taxon>Snodgrassella</taxon>
    </lineage>
</organism>
<dbReference type="GO" id="GO:0003676">
    <property type="term" value="F:nucleic acid binding"/>
    <property type="evidence" value="ECO:0007669"/>
    <property type="project" value="InterPro"/>
</dbReference>
<sequence>MKLTVKASRLMPAGCNSRLPSPRQRKSGKAGVWGRGRGGRPWRRLREAVLLRDRYTCQYCGLVSAEEMEVDHIVNIAAGGTDDMGNLQTLCKVCHRVKTRLESRRG</sequence>
<feature type="region of interest" description="Disordered" evidence="1">
    <location>
        <begin position="1"/>
        <end position="38"/>
    </location>
</feature>
<evidence type="ECO:0000313" key="4">
    <source>
        <dbReference type="Proteomes" id="UP000229434"/>
    </source>
</evidence>
<dbReference type="AlphaFoldDB" id="A0A2N9XWC4"/>
<proteinExistence type="predicted"/>
<evidence type="ECO:0000259" key="2">
    <source>
        <dbReference type="SMART" id="SM00507"/>
    </source>
</evidence>
<dbReference type="GO" id="GO:0008270">
    <property type="term" value="F:zinc ion binding"/>
    <property type="evidence" value="ECO:0007669"/>
    <property type="project" value="InterPro"/>
</dbReference>
<evidence type="ECO:0000256" key="1">
    <source>
        <dbReference type="SAM" id="MobiDB-lite"/>
    </source>
</evidence>
<accession>A0A2N9XWC4</accession>
<feature type="domain" description="HNH nuclease" evidence="2">
    <location>
        <begin position="44"/>
        <end position="96"/>
    </location>
</feature>
<dbReference type="PANTHER" id="PTHR33877:SF1">
    <property type="entry name" value="TYPE IV METHYL-DIRECTED RESTRICTION ENZYME ECOKMCRA"/>
    <property type="match status" value="1"/>
</dbReference>
<comment type="caution">
    <text evidence="3">The sequence shown here is derived from an EMBL/GenBank/DDBJ whole genome shotgun (WGS) entry which is preliminary data.</text>
</comment>
<dbReference type="Pfam" id="PF01844">
    <property type="entry name" value="HNH"/>
    <property type="match status" value="1"/>
</dbReference>
<dbReference type="Gene3D" id="1.10.30.50">
    <property type="match status" value="1"/>
</dbReference>
<evidence type="ECO:0000313" key="3">
    <source>
        <dbReference type="EMBL" id="PIT53970.1"/>
    </source>
</evidence>
<dbReference type="EMBL" id="MEIS01000118">
    <property type="protein sequence ID" value="PIT53970.1"/>
    <property type="molecule type" value="Genomic_DNA"/>
</dbReference>
<protein>
    <recommendedName>
        <fullName evidence="2">HNH nuclease domain-containing protein</fullName>
    </recommendedName>
</protein>
<dbReference type="RefSeq" id="WP_257390486.1">
    <property type="nucleotide sequence ID" value="NZ_MEIS01000118.1"/>
</dbReference>
<dbReference type="CDD" id="cd00085">
    <property type="entry name" value="HNHc"/>
    <property type="match status" value="1"/>
</dbReference>
<name>A0A2N9XWC4_9NEIS</name>
<gene>
    <name evidence="3" type="ORF">BHC49_09230</name>
</gene>
<dbReference type="InterPro" id="IPR003615">
    <property type="entry name" value="HNH_nuc"/>
</dbReference>
<dbReference type="Proteomes" id="UP000229434">
    <property type="component" value="Unassembled WGS sequence"/>
</dbReference>
<dbReference type="SMART" id="SM00507">
    <property type="entry name" value="HNHc"/>
    <property type="match status" value="1"/>
</dbReference>
<dbReference type="PANTHER" id="PTHR33877">
    <property type="entry name" value="SLL1193 PROTEIN"/>
    <property type="match status" value="1"/>
</dbReference>